<proteinExistence type="predicted"/>
<dbReference type="SUPFAM" id="SSF56219">
    <property type="entry name" value="DNase I-like"/>
    <property type="match status" value="1"/>
</dbReference>
<dbReference type="AlphaFoldDB" id="A0A0F8YQ88"/>
<organism evidence="2">
    <name type="scientific">marine sediment metagenome</name>
    <dbReference type="NCBI Taxonomy" id="412755"/>
    <lineage>
        <taxon>unclassified sequences</taxon>
        <taxon>metagenomes</taxon>
        <taxon>ecological metagenomes</taxon>
    </lineage>
</organism>
<dbReference type="InterPro" id="IPR036691">
    <property type="entry name" value="Endo/exonu/phosph_ase_sf"/>
</dbReference>
<protein>
    <recommendedName>
        <fullName evidence="3">Endonuclease/exonuclease/phosphatase domain-containing protein</fullName>
    </recommendedName>
</protein>
<gene>
    <name evidence="2" type="ORF">LCGC14_2791810</name>
</gene>
<evidence type="ECO:0000256" key="1">
    <source>
        <dbReference type="SAM" id="MobiDB-lite"/>
    </source>
</evidence>
<feature type="region of interest" description="Disordered" evidence="1">
    <location>
        <begin position="136"/>
        <end position="160"/>
    </location>
</feature>
<evidence type="ECO:0008006" key="3">
    <source>
        <dbReference type="Google" id="ProtNLM"/>
    </source>
</evidence>
<comment type="caution">
    <text evidence="2">The sequence shown here is derived from an EMBL/GenBank/DDBJ whole genome shotgun (WGS) entry which is preliminary data.</text>
</comment>
<feature type="compositionally biased region" description="Acidic residues" evidence="1">
    <location>
        <begin position="147"/>
        <end position="160"/>
    </location>
</feature>
<name>A0A0F8YQ88_9ZZZZ</name>
<accession>A0A0F8YQ88</accession>
<sequence length="160" mass="18429">MQGQGLNRYREQLRNHETVQGHNPGRLNLDGWRDVKKAELKRLYRRGKVSVQLALRFNATMGDHVAMLEAIVLPIDQLYVTPEVAVISFSRGPNVGSDHFPMFARLRVDPEQAGKLNKRLVPMPEKLDAEIKQRMTRHSKRLGQVMDDVENEETEDRTET</sequence>
<evidence type="ECO:0000313" key="2">
    <source>
        <dbReference type="EMBL" id="KKK83593.1"/>
    </source>
</evidence>
<dbReference type="EMBL" id="LAZR01052150">
    <property type="protein sequence ID" value="KKK83593.1"/>
    <property type="molecule type" value="Genomic_DNA"/>
</dbReference>
<reference evidence="2" key="1">
    <citation type="journal article" date="2015" name="Nature">
        <title>Complex archaea that bridge the gap between prokaryotes and eukaryotes.</title>
        <authorList>
            <person name="Spang A."/>
            <person name="Saw J.H."/>
            <person name="Jorgensen S.L."/>
            <person name="Zaremba-Niedzwiedzka K."/>
            <person name="Martijn J."/>
            <person name="Lind A.E."/>
            <person name="van Eijk R."/>
            <person name="Schleper C."/>
            <person name="Guy L."/>
            <person name="Ettema T.J."/>
        </authorList>
    </citation>
    <scope>NUCLEOTIDE SEQUENCE</scope>
</reference>